<feature type="chain" id="PRO_5015035259" evidence="1">
    <location>
        <begin position="26"/>
        <end position="150"/>
    </location>
</feature>
<keyword evidence="1" id="KW-0732">Signal</keyword>
<sequence>MKAAMKLTSAMVLAASLLMTGCVSSGYGNYSNANMFASTSMADNTVAHLAALYPPGRTTFTMKQPAKDQFGSALVQRLRSRGYAVIEFTKDGKPQSALANSGTTLGYVVNTVAPNLYQVTTYVGGVTLSRGFALATDGKAYPAGPWTREE</sequence>
<evidence type="ECO:0000313" key="2">
    <source>
        <dbReference type="EMBL" id="AJQ17261.1"/>
    </source>
</evidence>
<dbReference type="PROSITE" id="PS51257">
    <property type="entry name" value="PROKAR_LIPOPROTEIN"/>
    <property type="match status" value="1"/>
</dbReference>
<reference evidence="2" key="1">
    <citation type="submission" date="2014-12" db="EMBL/GenBank/DDBJ databases">
        <title>Detection a broad host range IncP plasmid carrying cfr gene from extended-spectrum cephalosporin-resistant Escherichia coli.</title>
        <authorList>
            <person name="Liu X.-Q."/>
            <person name="Liu J.-H."/>
            <person name="Zeng Z.-l."/>
        </authorList>
    </citation>
    <scope>NUCLEOTIDE SEQUENCE</scope>
    <source>
        <strain evidence="2">FP671</strain>
        <plasmid evidence="2">pHNFP671</plasmid>
    </source>
</reference>
<dbReference type="PATRIC" id="fig|562.7267.peg.4832"/>
<gene>
    <name evidence="3" type="ORF">F9B07_21870</name>
</gene>
<dbReference type="Proteomes" id="UP000486847">
    <property type="component" value="Unassembled WGS sequence"/>
</dbReference>
<evidence type="ECO:0000256" key="1">
    <source>
        <dbReference type="SAM" id="SignalP"/>
    </source>
</evidence>
<keyword evidence="2" id="KW-0614">Plasmid</keyword>
<dbReference type="RefSeq" id="WP_032194780.1">
    <property type="nucleotide sequence ID" value="NZ_ABACVG020000002.1"/>
</dbReference>
<dbReference type="AlphaFoldDB" id="A0A0C5PJ50"/>
<protein>
    <submittedName>
        <fullName evidence="2 3">TrbH</fullName>
    </submittedName>
</protein>
<evidence type="ECO:0000313" key="4">
    <source>
        <dbReference type="Proteomes" id="UP000486847"/>
    </source>
</evidence>
<name>A0A0C5PJ50_ECOLX</name>
<feature type="signal peptide" evidence="1">
    <location>
        <begin position="1"/>
        <end position="25"/>
    </location>
</feature>
<proteinExistence type="predicted"/>
<dbReference type="InterPro" id="IPR010837">
    <property type="entry name" value="Conjugal_tfr_TrbH"/>
</dbReference>
<organism evidence="2">
    <name type="scientific">Escherichia coli</name>
    <dbReference type="NCBI Taxonomy" id="562"/>
    <lineage>
        <taxon>Bacteria</taxon>
        <taxon>Pseudomonadati</taxon>
        <taxon>Pseudomonadota</taxon>
        <taxon>Gammaproteobacteria</taxon>
        <taxon>Enterobacterales</taxon>
        <taxon>Enterobacteriaceae</taxon>
        <taxon>Escherichia</taxon>
    </lineage>
</organism>
<evidence type="ECO:0000313" key="3">
    <source>
        <dbReference type="EMBL" id="MTE91419.1"/>
    </source>
</evidence>
<dbReference type="EMBL" id="KP324830">
    <property type="protein sequence ID" value="AJQ17261.1"/>
    <property type="molecule type" value="Genomic_DNA"/>
</dbReference>
<geneLocation type="plasmid" evidence="2">
    <name>pHNFP671</name>
</geneLocation>
<dbReference type="EMBL" id="WCEW01000033">
    <property type="protein sequence ID" value="MTE91419.1"/>
    <property type="molecule type" value="Genomic_DNA"/>
</dbReference>
<dbReference type="Pfam" id="PF07283">
    <property type="entry name" value="TrbH"/>
    <property type="match status" value="1"/>
</dbReference>
<accession>A0A0C5PJ50</accession>
<reference evidence="3 4" key="2">
    <citation type="submission" date="2019-10" db="EMBL/GenBank/DDBJ databases">
        <title>Comparative genomic analysis of antimicrobial resistant Escherichia coli of diverse origin.</title>
        <authorList>
            <person name="Ghatak S."/>
            <person name="Milton A.P."/>
            <person name="Rhetso K."/>
            <person name="Purkait D."/>
            <person name="Das S."/>
            <person name="Puro K.-U."/>
            <person name="Shakuntala I."/>
            <person name="Sen A."/>
            <person name="Sanjukta R."/>
            <person name="Priya G.B."/>
            <person name="Mawlong M."/>
            <person name="Lyngdoh V."/>
            <person name="Rynghang J."/>
            <person name="Mawphlang B.L."/>
        </authorList>
    </citation>
    <scope>NUCLEOTIDE SEQUENCE [LARGE SCALE GENOMIC DNA]</scope>
    <source>
        <strain evidence="3 4">SE161</strain>
    </source>
</reference>